<reference evidence="4" key="1">
    <citation type="journal article" date="2019" name="Int. J. Syst. Evol. Microbiol.">
        <title>The Global Catalogue of Microorganisms (GCM) 10K type strain sequencing project: providing services to taxonomists for standard genome sequencing and annotation.</title>
        <authorList>
            <consortium name="The Broad Institute Genomics Platform"/>
            <consortium name="The Broad Institute Genome Sequencing Center for Infectious Disease"/>
            <person name="Wu L."/>
            <person name="Ma J."/>
        </authorList>
    </citation>
    <scope>NUCLEOTIDE SEQUENCE [LARGE SCALE GENOMIC DNA]</scope>
    <source>
        <strain evidence="4">CCUG 55250</strain>
    </source>
</reference>
<comment type="caution">
    <text evidence="3">The sequence shown here is derived from an EMBL/GenBank/DDBJ whole genome shotgun (WGS) entry which is preliminary data.</text>
</comment>
<proteinExistence type="predicted"/>
<keyword evidence="2" id="KW-0812">Transmembrane</keyword>
<keyword evidence="2" id="KW-1133">Transmembrane helix</keyword>
<evidence type="ECO:0000256" key="1">
    <source>
        <dbReference type="SAM" id="MobiDB-lite"/>
    </source>
</evidence>
<keyword evidence="4" id="KW-1185">Reference proteome</keyword>
<keyword evidence="2" id="KW-0472">Membrane</keyword>
<evidence type="ECO:0000313" key="3">
    <source>
        <dbReference type="EMBL" id="MFC5408759.1"/>
    </source>
</evidence>
<accession>A0ABW0I5W1</accession>
<organism evidence="3 4">
    <name type="scientific">Larkinella bovis</name>
    <dbReference type="NCBI Taxonomy" id="683041"/>
    <lineage>
        <taxon>Bacteria</taxon>
        <taxon>Pseudomonadati</taxon>
        <taxon>Bacteroidota</taxon>
        <taxon>Cytophagia</taxon>
        <taxon>Cytophagales</taxon>
        <taxon>Spirosomataceae</taxon>
        <taxon>Larkinella</taxon>
    </lineage>
</organism>
<protein>
    <recommendedName>
        <fullName evidence="5">XRE family transcriptional regulator</fullName>
    </recommendedName>
</protein>
<evidence type="ECO:0008006" key="5">
    <source>
        <dbReference type="Google" id="ProtNLM"/>
    </source>
</evidence>
<dbReference type="RefSeq" id="WP_379841946.1">
    <property type="nucleotide sequence ID" value="NZ_JBHSMA010000001.1"/>
</dbReference>
<sequence length="423" mass="47661">MQTVDDKLQRCRTLIEAKVNWGDSSQWQNQDFETLSERILAETGVSLSVSTLKRIWGKVRYQSEPTVTTLNTLARFIGYENWRVFQNQTTGEPTEPAPVLSPEQPGPTPAISPASKYWPWAIALLLLAGLVGIWAFQNRVEPLQYGELAFTSRPVARGLPNTVLFDYDATDSNADSVFIQQSWDPRRRYRVAKDGHQYTSTYYYPGYFRAKLVLNDSIVKEHDVYITTDGWLGTINDDSIPTYFPDRQIRKKDQIALTETDLIAQGVDFQKTIPEVSLQYVQPLGELSASHFVFETELQSTFNRSNAVCQHARIMLLCSNGMHSIPLSVKGCVGQLYLSLADQSVSGKTTDLSGFGVDFSDWVKVRCEVNQKKARIFVNGNLAYTGDFQEDPGKIVGLRYFFHGTGSVKSARFSDGKNETVLR</sequence>
<dbReference type="EMBL" id="JBHSMA010000001">
    <property type="protein sequence ID" value="MFC5408759.1"/>
    <property type="molecule type" value="Genomic_DNA"/>
</dbReference>
<feature type="transmembrane region" description="Helical" evidence="2">
    <location>
        <begin position="117"/>
        <end position="136"/>
    </location>
</feature>
<gene>
    <name evidence="3" type="ORF">ACFPMF_05540</name>
</gene>
<evidence type="ECO:0000313" key="4">
    <source>
        <dbReference type="Proteomes" id="UP001596106"/>
    </source>
</evidence>
<name>A0ABW0I5W1_9BACT</name>
<evidence type="ECO:0000256" key="2">
    <source>
        <dbReference type="SAM" id="Phobius"/>
    </source>
</evidence>
<feature type="region of interest" description="Disordered" evidence="1">
    <location>
        <begin position="89"/>
        <end position="108"/>
    </location>
</feature>
<dbReference type="Proteomes" id="UP001596106">
    <property type="component" value="Unassembled WGS sequence"/>
</dbReference>